<evidence type="ECO:0000313" key="2">
    <source>
        <dbReference type="EMBL" id="GAX54921.1"/>
    </source>
</evidence>
<dbReference type="Proteomes" id="UP000217446">
    <property type="component" value="Unassembled WGS sequence"/>
</dbReference>
<accession>A0A250VLA4</accession>
<organism evidence="2 3">
    <name type="scientific">Streptomyces olivochromogenes</name>
    <dbReference type="NCBI Taxonomy" id="1963"/>
    <lineage>
        <taxon>Bacteria</taxon>
        <taxon>Bacillati</taxon>
        <taxon>Actinomycetota</taxon>
        <taxon>Actinomycetes</taxon>
        <taxon>Kitasatosporales</taxon>
        <taxon>Streptomycetaceae</taxon>
        <taxon>Streptomyces</taxon>
    </lineage>
</organism>
<dbReference type="InterPro" id="IPR027365">
    <property type="entry name" value="GNAT_acetyltra_YdfB-like"/>
</dbReference>
<protein>
    <recommendedName>
        <fullName evidence="1">N-acetyltransferase domain-containing protein</fullName>
    </recommendedName>
</protein>
<keyword evidence="3" id="KW-1185">Reference proteome</keyword>
<dbReference type="STRING" id="1963.AQJ27_28790"/>
<dbReference type="RefSeq" id="WP_067374942.1">
    <property type="nucleotide sequence ID" value="NZ_BDQI01000016.1"/>
</dbReference>
<dbReference type="Gene3D" id="3.40.630.30">
    <property type="match status" value="1"/>
</dbReference>
<gene>
    <name evidence="2" type="ORF">SO3561_06474</name>
</gene>
<dbReference type="SUPFAM" id="SSF55729">
    <property type="entry name" value="Acyl-CoA N-acyltransferases (Nat)"/>
    <property type="match status" value="1"/>
</dbReference>
<name>A0A250VLA4_STROL</name>
<reference evidence="3" key="1">
    <citation type="submission" date="2017-05" db="EMBL/GenBank/DDBJ databases">
        <title>Streptomyces olivochromogenes NBRC 3561 whole genome shotgun sequence.</title>
        <authorList>
            <person name="Dohra H."/>
            <person name="Kodani S."/>
        </authorList>
    </citation>
    <scope>NUCLEOTIDE SEQUENCE [LARGE SCALE GENOMIC DNA]</scope>
    <source>
        <strain evidence="3">NBRC 3561</strain>
    </source>
</reference>
<dbReference type="InterPro" id="IPR000182">
    <property type="entry name" value="GNAT_dom"/>
</dbReference>
<feature type="domain" description="N-acetyltransferase" evidence="1">
    <location>
        <begin position="107"/>
        <end position="241"/>
    </location>
</feature>
<evidence type="ECO:0000313" key="3">
    <source>
        <dbReference type="Proteomes" id="UP000217446"/>
    </source>
</evidence>
<dbReference type="GO" id="GO:0016747">
    <property type="term" value="F:acyltransferase activity, transferring groups other than amino-acyl groups"/>
    <property type="evidence" value="ECO:0007669"/>
    <property type="project" value="InterPro"/>
</dbReference>
<comment type="caution">
    <text evidence="2">The sequence shown here is derived from an EMBL/GenBank/DDBJ whole genome shotgun (WGS) entry which is preliminary data.</text>
</comment>
<dbReference type="PROSITE" id="PS51186">
    <property type="entry name" value="GNAT"/>
    <property type="match status" value="1"/>
</dbReference>
<sequence length="241" mass="24660">MSREPLLVRARGLWEGLARVPVSFAPTGGVNVVVSPESGMCPVGWVGVVALGGSAIVTVPSDSAAVIVRDAVAGLPVEDVVDGVALREVLPVARVLGPAALSYLSPEAFRPVEAGASPVEQVPASHPELRLLERAAGRADAGEAALDEITSPVFVVREHGQVVAAAGYRAWPSRTAHIGVLTAPKARGRGLARVTGSAAVAHALAAGLLPQWRARPPASRRVAAVLGFEELGSQLSVEIAG</sequence>
<dbReference type="AlphaFoldDB" id="A0A250VLA4"/>
<dbReference type="Pfam" id="PF12746">
    <property type="entry name" value="GNAT_acetyltran"/>
    <property type="match status" value="1"/>
</dbReference>
<dbReference type="EMBL" id="BDQI01000016">
    <property type="protein sequence ID" value="GAX54921.1"/>
    <property type="molecule type" value="Genomic_DNA"/>
</dbReference>
<dbReference type="InterPro" id="IPR016181">
    <property type="entry name" value="Acyl_CoA_acyltransferase"/>
</dbReference>
<evidence type="ECO:0000259" key="1">
    <source>
        <dbReference type="PROSITE" id="PS51186"/>
    </source>
</evidence>
<proteinExistence type="predicted"/>